<evidence type="ECO:0000313" key="4">
    <source>
        <dbReference type="EMBL" id="MDN3578827.1"/>
    </source>
</evidence>
<organism evidence="4 5">
    <name type="scientific">Chitinimonas viridis</name>
    <dbReference type="NCBI Taxonomy" id="664880"/>
    <lineage>
        <taxon>Bacteria</taxon>
        <taxon>Pseudomonadati</taxon>
        <taxon>Pseudomonadota</taxon>
        <taxon>Betaproteobacteria</taxon>
        <taxon>Neisseriales</taxon>
        <taxon>Chitinibacteraceae</taxon>
        <taxon>Chitinimonas</taxon>
    </lineage>
</organism>
<dbReference type="PANTHER" id="PTHR35936">
    <property type="entry name" value="MEMBRANE-BOUND LYTIC MUREIN TRANSGLYCOSYLASE F"/>
    <property type="match status" value="1"/>
</dbReference>
<proteinExistence type="predicted"/>
<feature type="domain" description="Solute-binding protein family 3/N-terminal" evidence="3">
    <location>
        <begin position="23"/>
        <end position="248"/>
    </location>
</feature>
<dbReference type="SUPFAM" id="SSF53850">
    <property type="entry name" value="Periplasmic binding protein-like II"/>
    <property type="match status" value="1"/>
</dbReference>
<dbReference type="Proteomes" id="UP001180081">
    <property type="component" value="Unassembled WGS sequence"/>
</dbReference>
<reference evidence="4" key="1">
    <citation type="journal article" date="2014" name="Int. J. Syst. Evol. Microbiol.">
        <title>Complete genome of a new Firmicutes species belonging to the dominant human colonic microbiota ('Ruminococcus bicirculans') reveals two chromosomes and a selective capacity to utilize plant glucans.</title>
        <authorList>
            <consortium name="NISC Comparative Sequencing Program"/>
            <person name="Wegmann U."/>
            <person name="Louis P."/>
            <person name="Goesmann A."/>
            <person name="Henrissat B."/>
            <person name="Duncan S.H."/>
            <person name="Flint H.J."/>
        </authorList>
    </citation>
    <scope>NUCLEOTIDE SEQUENCE</scope>
    <source>
        <strain evidence="4">CECT 7703</strain>
    </source>
</reference>
<feature type="signal peptide" evidence="2">
    <location>
        <begin position="1"/>
        <end position="20"/>
    </location>
</feature>
<dbReference type="RefSeq" id="WP_290334162.1">
    <property type="nucleotide sequence ID" value="NZ_JAUFPU010000019.1"/>
</dbReference>
<evidence type="ECO:0000259" key="3">
    <source>
        <dbReference type="SMART" id="SM00062"/>
    </source>
</evidence>
<gene>
    <name evidence="4" type="ORF">QWZ03_18845</name>
</gene>
<dbReference type="SMART" id="SM00062">
    <property type="entry name" value="PBPb"/>
    <property type="match status" value="1"/>
</dbReference>
<dbReference type="Pfam" id="PF00497">
    <property type="entry name" value="SBP_bac_3"/>
    <property type="match status" value="1"/>
</dbReference>
<sequence length="252" mass="28752">MKRLCWLSLTFICLSLPAKAGSTITIGAEDDWYPQSGLVNGQLKGLTVDLVREAFKAAGVKVEYKVMPYARCMALTKAGALIGCFNTLRHPGIEQDYLWHEQPMFTVHYQIYARANSTEHGLRPHDLEGKEVAVTNGYEYGPEFDTNQKIKRIFTPRDENNFRMLIAGRVQYTVAMEWNTKALINRRPNEFFGKFKIVGQVAESGVYTVFSKAHPDAFAAMQQFNQGMALLRQSGRYKAIRDQWQSEQHNMQ</sequence>
<keyword evidence="1 2" id="KW-0732">Signal</keyword>
<evidence type="ECO:0000256" key="1">
    <source>
        <dbReference type="ARBA" id="ARBA00022729"/>
    </source>
</evidence>
<protein>
    <submittedName>
        <fullName evidence="4">Transporter substrate-binding domain-containing protein</fullName>
    </submittedName>
</protein>
<comment type="caution">
    <text evidence="4">The sequence shown here is derived from an EMBL/GenBank/DDBJ whole genome shotgun (WGS) entry which is preliminary data.</text>
</comment>
<dbReference type="EMBL" id="JAUFPU010000019">
    <property type="protein sequence ID" value="MDN3578827.1"/>
    <property type="molecule type" value="Genomic_DNA"/>
</dbReference>
<feature type="chain" id="PRO_5045644609" evidence="2">
    <location>
        <begin position="21"/>
        <end position="252"/>
    </location>
</feature>
<keyword evidence="5" id="KW-1185">Reference proteome</keyword>
<evidence type="ECO:0000256" key="2">
    <source>
        <dbReference type="SAM" id="SignalP"/>
    </source>
</evidence>
<evidence type="ECO:0000313" key="5">
    <source>
        <dbReference type="Proteomes" id="UP001180081"/>
    </source>
</evidence>
<dbReference type="InterPro" id="IPR001638">
    <property type="entry name" value="Solute-binding_3/MltF_N"/>
</dbReference>
<accession>A0ABT8B9A5</accession>
<reference evidence="4" key="2">
    <citation type="submission" date="2023-06" db="EMBL/GenBank/DDBJ databases">
        <authorList>
            <person name="Lucena T."/>
            <person name="Sun Q."/>
        </authorList>
    </citation>
    <scope>NUCLEOTIDE SEQUENCE</scope>
    <source>
        <strain evidence="4">CECT 7703</strain>
    </source>
</reference>
<name>A0ABT8B9A5_9NEIS</name>
<dbReference type="Gene3D" id="3.40.190.10">
    <property type="entry name" value="Periplasmic binding protein-like II"/>
    <property type="match status" value="2"/>
</dbReference>
<dbReference type="PANTHER" id="PTHR35936:SF6">
    <property type="entry name" value="AMINO ACID ABC TRANSPORTER SUBSTRATE-BINDING PAAT FAMILY PROTEIN"/>
    <property type="match status" value="1"/>
</dbReference>